<keyword evidence="3" id="KW-1185">Reference proteome</keyword>
<dbReference type="Gene3D" id="1.20.120.330">
    <property type="entry name" value="Nucleotidyltransferases domain 2"/>
    <property type="match status" value="1"/>
</dbReference>
<feature type="domain" description="HEPN" evidence="1">
    <location>
        <begin position="5"/>
        <end position="51"/>
    </location>
</feature>
<protein>
    <recommendedName>
        <fullName evidence="1">HEPN domain-containing protein</fullName>
    </recommendedName>
</protein>
<evidence type="ECO:0000313" key="2">
    <source>
        <dbReference type="EMBL" id="ASC70794.1"/>
    </source>
</evidence>
<evidence type="ECO:0000259" key="1">
    <source>
        <dbReference type="Pfam" id="PF05168"/>
    </source>
</evidence>
<name>A0A1Z3HKF1_9CYAN</name>
<dbReference type="Pfam" id="PF05168">
    <property type="entry name" value="HEPN"/>
    <property type="match status" value="1"/>
</dbReference>
<accession>A0A1Z3HKF1</accession>
<proteinExistence type="predicted"/>
<dbReference type="AlphaFoldDB" id="A0A1Z3HKF1"/>
<dbReference type="RefSeq" id="WP_080811340.1">
    <property type="nucleotide sequence ID" value="NZ_CP021983.2"/>
</dbReference>
<dbReference type="Proteomes" id="UP000191901">
    <property type="component" value="Chromosome"/>
</dbReference>
<reference evidence="2 3" key="1">
    <citation type="journal article" date="2016" name="Biochim. Biophys. Acta">
        <title>Characterization of red-shifted phycobilisomes isolated from the chlorophyll f-containing cyanobacterium Halomicronema hongdechloris.</title>
        <authorList>
            <person name="Li Y."/>
            <person name="Lin Y."/>
            <person name="Garvey C.J."/>
            <person name="Birch D."/>
            <person name="Corkery R.W."/>
            <person name="Loughlin P.C."/>
            <person name="Scheer H."/>
            <person name="Willows R.D."/>
            <person name="Chen M."/>
        </authorList>
    </citation>
    <scope>NUCLEOTIDE SEQUENCE [LARGE SCALE GENOMIC DNA]</scope>
    <source>
        <strain evidence="2 3">C2206</strain>
    </source>
</reference>
<dbReference type="KEGG" id="hhg:XM38_017410"/>
<dbReference type="EMBL" id="CP021983">
    <property type="protein sequence ID" value="ASC70794.1"/>
    <property type="molecule type" value="Genomic_DNA"/>
</dbReference>
<dbReference type="OrthoDB" id="5767335at2"/>
<dbReference type="InterPro" id="IPR007842">
    <property type="entry name" value="HEPN_dom"/>
</dbReference>
<evidence type="ECO:0000313" key="3">
    <source>
        <dbReference type="Proteomes" id="UP000191901"/>
    </source>
</evidence>
<organism evidence="2 3">
    <name type="scientific">Halomicronema hongdechloris C2206</name>
    <dbReference type="NCBI Taxonomy" id="1641165"/>
    <lineage>
        <taxon>Bacteria</taxon>
        <taxon>Bacillati</taxon>
        <taxon>Cyanobacteriota</taxon>
        <taxon>Cyanophyceae</taxon>
        <taxon>Nodosilineales</taxon>
        <taxon>Nodosilineaceae</taxon>
        <taxon>Halomicronema</taxon>
    </lineage>
</organism>
<sequence>MSSVSRLLNLAGEDLETSQLLSENKRYRACVSRAHYAMYYATQALLIQQITFFNLQHSAFGVKFAIAPFHNAKTITQS</sequence>
<gene>
    <name evidence="2" type="ORF">XM38_017410</name>
</gene>